<dbReference type="PANTHER" id="PTHR48258:SF3">
    <property type="entry name" value="FK506-BINDING PROTEIN 4-LIKE ISOFORM X1"/>
    <property type="match status" value="1"/>
</dbReference>
<sequence>MNIVVVRFLQQLKKKVKNRAFVEGSICEAYVIEEVSSFCSWYFEPAMRTRVNRVPRNDDGGEVDSISRLSIFTHPGRAFGSCDKC</sequence>
<dbReference type="AlphaFoldDB" id="A0A061E8X5"/>
<name>A0A061E8X5_THECC</name>
<feature type="domain" description="DUF4218" evidence="1">
    <location>
        <begin position="4"/>
        <end position="57"/>
    </location>
</feature>
<dbReference type="OMA" id="NIVVVRF"/>
<protein>
    <submittedName>
        <fullName evidence="2">Transposase tnp2</fullName>
    </submittedName>
</protein>
<organism evidence="2 3">
    <name type="scientific">Theobroma cacao</name>
    <name type="common">Cacao</name>
    <name type="synonym">Cocoa</name>
    <dbReference type="NCBI Taxonomy" id="3641"/>
    <lineage>
        <taxon>Eukaryota</taxon>
        <taxon>Viridiplantae</taxon>
        <taxon>Streptophyta</taxon>
        <taxon>Embryophyta</taxon>
        <taxon>Tracheophyta</taxon>
        <taxon>Spermatophyta</taxon>
        <taxon>Magnoliopsida</taxon>
        <taxon>eudicotyledons</taxon>
        <taxon>Gunneridae</taxon>
        <taxon>Pentapetalae</taxon>
        <taxon>rosids</taxon>
        <taxon>malvids</taxon>
        <taxon>Malvales</taxon>
        <taxon>Malvaceae</taxon>
        <taxon>Byttnerioideae</taxon>
        <taxon>Theobroma</taxon>
    </lineage>
</organism>
<reference evidence="2 3" key="1">
    <citation type="journal article" date="2013" name="Genome Biol.">
        <title>The genome sequence of the most widely cultivated cacao type and its use to identify candidate genes regulating pod color.</title>
        <authorList>
            <person name="Motamayor J.C."/>
            <person name="Mockaitis K."/>
            <person name="Schmutz J."/>
            <person name="Haiminen N."/>
            <person name="Iii D.L."/>
            <person name="Cornejo O."/>
            <person name="Findley S.D."/>
            <person name="Zheng P."/>
            <person name="Utro F."/>
            <person name="Royaert S."/>
            <person name="Saski C."/>
            <person name="Jenkins J."/>
            <person name="Podicheti R."/>
            <person name="Zhao M."/>
            <person name="Scheffler B.E."/>
            <person name="Stack J.C."/>
            <person name="Feltus F.A."/>
            <person name="Mustiga G.M."/>
            <person name="Amores F."/>
            <person name="Phillips W."/>
            <person name="Marelli J.P."/>
            <person name="May G.D."/>
            <person name="Shapiro H."/>
            <person name="Ma J."/>
            <person name="Bustamante C.D."/>
            <person name="Schnell R.J."/>
            <person name="Main D."/>
            <person name="Gilbert D."/>
            <person name="Parida L."/>
            <person name="Kuhn D.N."/>
        </authorList>
    </citation>
    <scope>NUCLEOTIDE SEQUENCE [LARGE SCALE GENOMIC DNA]</scope>
    <source>
        <strain evidence="3">cv. Matina 1-6</strain>
    </source>
</reference>
<dbReference type="HOGENOM" id="CLU_182576_0_0_1"/>
<proteinExistence type="predicted"/>
<dbReference type="Gramene" id="EOY00812">
    <property type="protein sequence ID" value="EOY00812"/>
    <property type="gene ID" value="TCM_010748"/>
</dbReference>
<evidence type="ECO:0000259" key="1">
    <source>
        <dbReference type="Pfam" id="PF13960"/>
    </source>
</evidence>
<dbReference type="Pfam" id="PF13960">
    <property type="entry name" value="DUF4218"/>
    <property type="match status" value="1"/>
</dbReference>
<gene>
    <name evidence="2" type="ORF">TCM_010748</name>
</gene>
<dbReference type="InterPro" id="IPR025452">
    <property type="entry name" value="DUF4218"/>
</dbReference>
<keyword evidence="3" id="KW-1185">Reference proteome</keyword>
<accession>A0A061E8X5</accession>
<dbReference type="EMBL" id="CM001880">
    <property type="protein sequence ID" value="EOY00812.1"/>
    <property type="molecule type" value="Genomic_DNA"/>
</dbReference>
<dbReference type="PANTHER" id="PTHR48258">
    <property type="entry name" value="DUF4218 DOMAIN-CONTAINING PROTEIN-RELATED"/>
    <property type="match status" value="1"/>
</dbReference>
<dbReference type="Proteomes" id="UP000026915">
    <property type="component" value="Chromosome 2"/>
</dbReference>
<evidence type="ECO:0000313" key="3">
    <source>
        <dbReference type="Proteomes" id="UP000026915"/>
    </source>
</evidence>
<dbReference type="InParanoid" id="A0A061E8X5"/>
<evidence type="ECO:0000313" key="2">
    <source>
        <dbReference type="EMBL" id="EOY00812.1"/>
    </source>
</evidence>